<dbReference type="Proteomes" id="UP000324748">
    <property type="component" value="Unassembled WGS sequence"/>
</dbReference>
<evidence type="ECO:0000256" key="1">
    <source>
        <dbReference type="SAM" id="MobiDB-lite"/>
    </source>
</evidence>
<comment type="caution">
    <text evidence="2">The sequence shown here is derived from an EMBL/GenBank/DDBJ whole genome shotgun (WGS) entry which is preliminary data.</text>
</comment>
<dbReference type="AlphaFoldDB" id="A0A5B0M0Z6"/>
<accession>A0A5B0M0Z6</accession>
<protein>
    <submittedName>
        <fullName evidence="2">Uncharacterized protein</fullName>
    </submittedName>
</protein>
<dbReference type="EMBL" id="VSWC01000171">
    <property type="protein sequence ID" value="KAA1070777.1"/>
    <property type="molecule type" value="Genomic_DNA"/>
</dbReference>
<keyword evidence="3" id="KW-1185">Reference proteome</keyword>
<evidence type="ECO:0000313" key="3">
    <source>
        <dbReference type="Proteomes" id="UP000324748"/>
    </source>
</evidence>
<organism evidence="2 3">
    <name type="scientific">Puccinia graminis f. sp. tritici</name>
    <dbReference type="NCBI Taxonomy" id="56615"/>
    <lineage>
        <taxon>Eukaryota</taxon>
        <taxon>Fungi</taxon>
        <taxon>Dikarya</taxon>
        <taxon>Basidiomycota</taxon>
        <taxon>Pucciniomycotina</taxon>
        <taxon>Pucciniomycetes</taxon>
        <taxon>Pucciniales</taxon>
        <taxon>Pucciniaceae</taxon>
        <taxon>Puccinia</taxon>
    </lineage>
</organism>
<evidence type="ECO:0000313" key="2">
    <source>
        <dbReference type="EMBL" id="KAA1070777.1"/>
    </source>
</evidence>
<reference evidence="2 3" key="1">
    <citation type="submission" date="2019-05" db="EMBL/GenBank/DDBJ databases">
        <title>Emergence of the Ug99 lineage of the wheat stem rust pathogen through somatic hybridization.</title>
        <authorList>
            <person name="Li F."/>
            <person name="Upadhyaya N.M."/>
            <person name="Sperschneider J."/>
            <person name="Matny O."/>
            <person name="Nguyen-Phuc H."/>
            <person name="Mago R."/>
            <person name="Raley C."/>
            <person name="Miller M.E."/>
            <person name="Silverstein K.A.T."/>
            <person name="Henningsen E."/>
            <person name="Hirsch C.D."/>
            <person name="Visser B."/>
            <person name="Pretorius Z.A."/>
            <person name="Steffenson B.J."/>
            <person name="Schwessinger B."/>
            <person name="Dodds P.N."/>
            <person name="Figueroa M."/>
        </authorList>
    </citation>
    <scope>NUCLEOTIDE SEQUENCE [LARGE SCALE GENOMIC DNA]</scope>
    <source>
        <strain evidence="2">21-0</strain>
    </source>
</reference>
<gene>
    <name evidence="2" type="ORF">PGT21_023752</name>
</gene>
<sequence length="73" mass="7962">MCFPNWDPRWTGSALAYRRRVAEIDQAWTTVDVDSSPIGNRCSTATTTTQPSNHTSSGQQHKGHTTHTASASS</sequence>
<name>A0A5B0M0Z6_PUCGR</name>
<proteinExistence type="predicted"/>
<feature type="region of interest" description="Disordered" evidence="1">
    <location>
        <begin position="34"/>
        <end position="73"/>
    </location>
</feature>